<protein>
    <submittedName>
        <fullName evidence="1">Class Ib ribonucleoside-diphosphate reductase assembly flavoprotein NrdI</fullName>
    </submittedName>
</protein>
<reference evidence="2" key="1">
    <citation type="journal article" date="2019" name="Int. J. Syst. Evol. Microbiol.">
        <title>The Global Catalogue of Microorganisms (GCM) 10K type strain sequencing project: providing services to taxonomists for standard genome sequencing and annotation.</title>
        <authorList>
            <consortium name="The Broad Institute Genomics Platform"/>
            <consortium name="The Broad Institute Genome Sequencing Center for Infectious Disease"/>
            <person name="Wu L."/>
            <person name="Ma J."/>
        </authorList>
    </citation>
    <scope>NUCLEOTIDE SEQUENCE [LARGE SCALE GENOMIC DNA]</scope>
    <source>
        <strain evidence="2">CCUG 63830</strain>
    </source>
</reference>
<evidence type="ECO:0000313" key="1">
    <source>
        <dbReference type="EMBL" id="MFC6659467.1"/>
    </source>
</evidence>
<dbReference type="Proteomes" id="UP001596317">
    <property type="component" value="Unassembled WGS sequence"/>
</dbReference>
<name>A0ABW1ZIV8_9DEIO</name>
<dbReference type="Gene3D" id="3.40.50.360">
    <property type="match status" value="1"/>
</dbReference>
<dbReference type="PANTHER" id="PTHR37297">
    <property type="entry name" value="PROTEIN NRDI"/>
    <property type="match status" value="1"/>
</dbReference>
<sequence>MDGIRMSHGAPAGPYLLLTYTFGQGQVPASTQAFLAQHAAGLRGVVASGSYHWGAHFARAGTLIAAQYGVPLVARLNKGGTAADRAQVTAWLRAQAQLTDLHSPKRTPLWTPGPN</sequence>
<proteinExistence type="predicted"/>
<dbReference type="EMBL" id="JBHSWB010000001">
    <property type="protein sequence ID" value="MFC6659467.1"/>
    <property type="molecule type" value="Genomic_DNA"/>
</dbReference>
<keyword evidence="2" id="KW-1185">Reference proteome</keyword>
<gene>
    <name evidence="1" type="ORF">ACFP90_03080</name>
</gene>
<dbReference type="InterPro" id="IPR029039">
    <property type="entry name" value="Flavoprotein-like_sf"/>
</dbReference>
<dbReference type="PANTHER" id="PTHR37297:SF1">
    <property type="entry name" value="PROTEIN NRDI"/>
    <property type="match status" value="1"/>
</dbReference>
<comment type="caution">
    <text evidence="1">The sequence shown here is derived from an EMBL/GenBank/DDBJ whole genome shotgun (WGS) entry which is preliminary data.</text>
</comment>
<dbReference type="Pfam" id="PF07972">
    <property type="entry name" value="Flavodoxin_NdrI"/>
    <property type="match status" value="1"/>
</dbReference>
<accession>A0ABW1ZIV8</accession>
<organism evidence="1 2">
    <name type="scientific">Deinococcus multiflagellatus</name>
    <dbReference type="NCBI Taxonomy" id="1656887"/>
    <lineage>
        <taxon>Bacteria</taxon>
        <taxon>Thermotogati</taxon>
        <taxon>Deinococcota</taxon>
        <taxon>Deinococci</taxon>
        <taxon>Deinococcales</taxon>
        <taxon>Deinococcaceae</taxon>
        <taxon>Deinococcus</taxon>
    </lineage>
</organism>
<dbReference type="RefSeq" id="WP_380054056.1">
    <property type="nucleotide sequence ID" value="NZ_JAIQXV010000001.1"/>
</dbReference>
<evidence type="ECO:0000313" key="2">
    <source>
        <dbReference type="Proteomes" id="UP001596317"/>
    </source>
</evidence>
<dbReference type="InterPro" id="IPR004465">
    <property type="entry name" value="RNR_NrdI"/>
</dbReference>
<dbReference type="SUPFAM" id="SSF52218">
    <property type="entry name" value="Flavoproteins"/>
    <property type="match status" value="1"/>
</dbReference>